<sequence length="115" mass="12320">MWMAQGFIRSSSPDQCLEDIGHKYFMDLLWRSFFPEVEEDERGNILQFKMHDLAKSIAASDSTTLYSKGEDIHEKTVVVGATATSTRAVAAFAGAVTVTIGAVAASAGAIASIFG</sequence>
<keyword evidence="2" id="KW-0472">Membrane</keyword>
<accession>A0A7N2RA49</accession>
<evidence type="ECO:0000256" key="2">
    <source>
        <dbReference type="SAM" id="Phobius"/>
    </source>
</evidence>
<organism evidence="4 5">
    <name type="scientific">Quercus lobata</name>
    <name type="common">Valley oak</name>
    <dbReference type="NCBI Taxonomy" id="97700"/>
    <lineage>
        <taxon>Eukaryota</taxon>
        <taxon>Viridiplantae</taxon>
        <taxon>Streptophyta</taxon>
        <taxon>Embryophyta</taxon>
        <taxon>Tracheophyta</taxon>
        <taxon>Spermatophyta</taxon>
        <taxon>Magnoliopsida</taxon>
        <taxon>eudicotyledons</taxon>
        <taxon>Gunneridae</taxon>
        <taxon>Pentapetalae</taxon>
        <taxon>rosids</taxon>
        <taxon>fabids</taxon>
        <taxon>Fagales</taxon>
        <taxon>Fagaceae</taxon>
        <taxon>Quercus</taxon>
    </lineage>
</organism>
<dbReference type="InParanoid" id="A0A7N2RA49"/>
<reference evidence="4" key="2">
    <citation type="submission" date="2021-01" db="UniProtKB">
        <authorList>
            <consortium name="EnsemblPlants"/>
        </authorList>
    </citation>
    <scope>IDENTIFICATION</scope>
</reference>
<keyword evidence="1" id="KW-0677">Repeat</keyword>
<protein>
    <recommendedName>
        <fullName evidence="3">Disease resistance protein winged helix domain-containing protein</fullName>
    </recommendedName>
</protein>
<evidence type="ECO:0000259" key="3">
    <source>
        <dbReference type="Pfam" id="PF23559"/>
    </source>
</evidence>
<keyword evidence="5" id="KW-1185">Reference proteome</keyword>
<evidence type="ECO:0000313" key="4">
    <source>
        <dbReference type="EnsemblPlants" id="QL09p005478:mrna"/>
    </source>
</evidence>
<name>A0A7N2RA49_QUELO</name>
<dbReference type="Pfam" id="PF23559">
    <property type="entry name" value="WHD_DRP"/>
    <property type="match status" value="1"/>
</dbReference>
<evidence type="ECO:0000256" key="1">
    <source>
        <dbReference type="ARBA" id="ARBA00022737"/>
    </source>
</evidence>
<dbReference type="InterPro" id="IPR058922">
    <property type="entry name" value="WHD_DRP"/>
</dbReference>
<reference evidence="4 5" key="1">
    <citation type="journal article" date="2016" name="G3 (Bethesda)">
        <title>First Draft Assembly and Annotation of the Genome of a California Endemic Oak Quercus lobata Nee (Fagaceae).</title>
        <authorList>
            <person name="Sork V.L."/>
            <person name="Fitz-Gibbon S.T."/>
            <person name="Puiu D."/>
            <person name="Crepeau M."/>
            <person name="Gugger P.F."/>
            <person name="Sherman R."/>
            <person name="Stevens K."/>
            <person name="Langley C.H."/>
            <person name="Pellegrini M."/>
            <person name="Salzberg S.L."/>
        </authorList>
    </citation>
    <scope>NUCLEOTIDE SEQUENCE [LARGE SCALE GENOMIC DNA]</scope>
    <source>
        <strain evidence="4 5">cv. SW786</strain>
    </source>
</reference>
<dbReference type="Proteomes" id="UP000594261">
    <property type="component" value="Chromosome 9"/>
</dbReference>
<keyword evidence="2" id="KW-0812">Transmembrane</keyword>
<feature type="domain" description="Disease resistance protein winged helix" evidence="3">
    <location>
        <begin position="1"/>
        <end position="55"/>
    </location>
</feature>
<dbReference type="EnsemblPlants" id="QL09p005478:mrna">
    <property type="protein sequence ID" value="QL09p005478:mrna"/>
    <property type="gene ID" value="QL09p005478"/>
</dbReference>
<keyword evidence="2" id="KW-1133">Transmembrane helix</keyword>
<dbReference type="AlphaFoldDB" id="A0A7N2RA49"/>
<feature type="transmembrane region" description="Helical" evidence="2">
    <location>
        <begin position="89"/>
        <end position="114"/>
    </location>
</feature>
<evidence type="ECO:0000313" key="5">
    <source>
        <dbReference type="Proteomes" id="UP000594261"/>
    </source>
</evidence>
<proteinExistence type="predicted"/>
<dbReference type="EMBL" id="LRBV02000009">
    <property type="status" value="NOT_ANNOTATED_CDS"/>
    <property type="molecule type" value="Genomic_DNA"/>
</dbReference>
<dbReference type="Gramene" id="QL09p005478:mrna">
    <property type="protein sequence ID" value="QL09p005478:mrna"/>
    <property type="gene ID" value="QL09p005478"/>
</dbReference>